<gene>
    <name evidence="1" type="ORF">B296_00028155</name>
</gene>
<dbReference type="EMBL" id="AMZH03001837">
    <property type="protein sequence ID" value="RRT77783.1"/>
    <property type="molecule type" value="Genomic_DNA"/>
</dbReference>
<comment type="caution">
    <text evidence="1">The sequence shown here is derived from an EMBL/GenBank/DDBJ whole genome shotgun (WGS) entry which is preliminary data.</text>
</comment>
<sequence>MNRLESSIRKIKEILEIGLPKEKPFVRARCREDDTGVEEDKGGARDHKWKSAVWDPSRCKGYIGARDNHDLDPTVWFGFGHSHRPDHIEPHRKPVRPLDRYPQLRPANIANESDGRDLADGRNWRARSFDSGPTFLGRSRRTISFSLTGNLGFTSGVGCRLWNIYTGREEADSELLFFLCSFSPRINPVLVFFLERRQLLLEILCIAVRAFAAPLSVLVLIRQLFGCNLCVVEEDPAGRNLLYNSEKIGSFWLLTERLCSSIEDFGIFSDSLELNGRRRLESAPLIFG</sequence>
<organism evidence="1 2">
    <name type="scientific">Ensete ventricosum</name>
    <name type="common">Abyssinian banana</name>
    <name type="synonym">Musa ensete</name>
    <dbReference type="NCBI Taxonomy" id="4639"/>
    <lineage>
        <taxon>Eukaryota</taxon>
        <taxon>Viridiplantae</taxon>
        <taxon>Streptophyta</taxon>
        <taxon>Embryophyta</taxon>
        <taxon>Tracheophyta</taxon>
        <taxon>Spermatophyta</taxon>
        <taxon>Magnoliopsida</taxon>
        <taxon>Liliopsida</taxon>
        <taxon>Zingiberales</taxon>
        <taxon>Musaceae</taxon>
        <taxon>Ensete</taxon>
    </lineage>
</organism>
<dbReference type="AlphaFoldDB" id="A0A427ANJ4"/>
<evidence type="ECO:0000313" key="1">
    <source>
        <dbReference type="EMBL" id="RRT77783.1"/>
    </source>
</evidence>
<proteinExistence type="predicted"/>
<accession>A0A427ANJ4</accession>
<dbReference type="Proteomes" id="UP000287651">
    <property type="component" value="Unassembled WGS sequence"/>
</dbReference>
<name>A0A427ANJ4_ENSVE</name>
<reference evidence="1 2" key="1">
    <citation type="journal article" date="2014" name="Agronomy (Basel)">
        <title>A Draft Genome Sequence for Ensete ventricosum, the Drought-Tolerant Tree Against Hunger.</title>
        <authorList>
            <person name="Harrison J."/>
            <person name="Moore K.A."/>
            <person name="Paszkiewicz K."/>
            <person name="Jones T."/>
            <person name="Grant M."/>
            <person name="Ambacheew D."/>
            <person name="Muzemil S."/>
            <person name="Studholme D.J."/>
        </authorList>
    </citation>
    <scope>NUCLEOTIDE SEQUENCE [LARGE SCALE GENOMIC DNA]</scope>
</reference>
<evidence type="ECO:0000313" key="2">
    <source>
        <dbReference type="Proteomes" id="UP000287651"/>
    </source>
</evidence>
<protein>
    <submittedName>
        <fullName evidence="1">Uncharacterized protein</fullName>
    </submittedName>
</protein>